<feature type="region of interest" description="Disordered" evidence="3">
    <location>
        <begin position="529"/>
        <end position="552"/>
    </location>
</feature>
<gene>
    <name evidence="5" type="primary">ccpg1</name>
</gene>
<dbReference type="RefSeq" id="XP_007904792.1">
    <property type="nucleotide sequence ID" value="XM_007906601.2"/>
</dbReference>
<name>V9KA16_CALMI</name>
<feature type="region of interest" description="Disordered" evidence="3">
    <location>
        <begin position="175"/>
        <end position="234"/>
    </location>
</feature>
<evidence type="ECO:0000313" key="4">
    <source>
        <dbReference type="EMBL" id="AFO94970.1"/>
    </source>
</evidence>
<feature type="compositionally biased region" description="Polar residues" evidence="3">
    <location>
        <begin position="656"/>
        <end position="665"/>
    </location>
</feature>
<dbReference type="PANTHER" id="PTHR28638:SF2">
    <property type="entry name" value="CELL CYCLE PROGRESSION PROTEIN 1"/>
    <property type="match status" value="1"/>
</dbReference>
<dbReference type="InterPro" id="IPR051990">
    <property type="entry name" value="CCPG1/PBIP1"/>
</dbReference>
<sequence length="892" mass="104348">MSESSSDSESSCGWTIIHHEGSDVEVLGPDRGEAECSGPLEHQQLDKLLEAETDHSVSVTDGPDSSVTLKERESLFEVPKEKSADDGAIVGATSDDSDIVTLESPPVEDLHVQEETEVETEQDTNNEELNLGSSSSSQYTFTPTETENMLEHLWRIPEHVKELGNRLRKHLSGNLTFPVSSFEPSRDESSSDETSDLASNVARRRRTRKRTMSASETEEKPDEEEPEQQQIQEQHRHRFNTTLNKCILLALVIAFSMGFGHFYGTFEGTTQIQEQQKLTMKLHEDEINDVRDDLFQCQKEQDAIIDKETPGQLVEEKQGTMLSVTELMDKMTKENQQLRRKHTELQSYRENLAMRLKQTVDEKLSVQFQHQNLAKENQRMKQSLEREEKALSSLQSELRKLREQIRTLEGKRIDAETIINENQKLKDHLEEDKQQMQSFLQQKETLVGEAQMLRRELDKERRTTEALRKELDSLSHLQHEDDDDDTVQPDQEGLQTRLSELEKKLDFEQQRSDLWERLYVEAKEAKEDDPEVESLKTNTRTSKEEFGGKGGKRRQFKENVMNSFKNSFDAVKNSTKEFVRHHKEKIKQAKEAVKENLKKFSDSVKSTFRRFKDSAKNLFSKNKRREESRDARARYRFQQCSNGRSCSADEYKRQATHQGKNSGQYKHNEQFHKNSGKPHKMDPEESPSFAKRTSGFDQFRKHSYHQTPKGCSNVFECAHQESLNLFNKVLDPIKVEEFQDLLHKYLQQEDVNFQHWGELEKFINKFFHNGLFIHDQMLFSDFVNDVEDYLEDIVEYQEGKNDPFDDLDEYIYRHFFGDTYFNQFGPSQLFNTHKYKQSSKNAEGPKHQKHQRKYQQQAYHKERKWNKPRRTNGRHMANVEIELGPMPFDPKY</sequence>
<dbReference type="GeneTree" id="ENSGT00940000160497"/>
<dbReference type="EMBL" id="JW862453">
    <property type="protein sequence ID" value="AFO94970.1"/>
    <property type="molecule type" value="mRNA"/>
</dbReference>
<dbReference type="Ensembl" id="ENSCMIT00000002255.1">
    <property type="protein sequence ID" value="ENSCMIP00000002174.1"/>
    <property type="gene ID" value="ENSCMIG00000001291.1"/>
</dbReference>
<reference evidence="5" key="4">
    <citation type="submission" date="2025-05" db="UniProtKB">
        <authorList>
            <consortium name="Ensembl"/>
        </authorList>
    </citation>
    <scope>IDENTIFICATION</scope>
</reference>
<keyword evidence="6" id="KW-1185">Reference proteome</keyword>
<reference evidence="6" key="2">
    <citation type="journal article" date="2007" name="PLoS Biol.">
        <title>Survey sequencing and comparative analysis of the elephant shark (Callorhinchus milii) genome.</title>
        <authorList>
            <person name="Venkatesh B."/>
            <person name="Kirkness E.F."/>
            <person name="Loh Y.H."/>
            <person name="Halpern A.L."/>
            <person name="Lee A.P."/>
            <person name="Johnson J."/>
            <person name="Dandona N."/>
            <person name="Viswanathan L.D."/>
            <person name="Tay A."/>
            <person name="Venter J.C."/>
            <person name="Strausberg R.L."/>
            <person name="Brenner S."/>
        </authorList>
    </citation>
    <scope>NUCLEOTIDE SEQUENCE [LARGE SCALE GENOMIC DNA]</scope>
</reference>
<proteinExistence type="evidence at transcript level"/>
<dbReference type="OrthoDB" id="9935772at2759"/>
<dbReference type="GO" id="GO:0016020">
    <property type="term" value="C:membrane"/>
    <property type="evidence" value="ECO:0007669"/>
    <property type="project" value="TreeGrafter"/>
</dbReference>
<feature type="region of interest" description="Disordered" evidence="3">
    <location>
        <begin position="835"/>
        <end position="875"/>
    </location>
</feature>
<dbReference type="STRING" id="7868.ENSCMIP00000002174"/>
<feature type="region of interest" description="Disordered" evidence="3">
    <location>
        <begin position="77"/>
        <end position="141"/>
    </location>
</feature>
<feature type="compositionally biased region" description="Basic residues" evidence="3">
    <location>
        <begin position="202"/>
        <end position="211"/>
    </location>
</feature>
<evidence type="ECO:0000256" key="3">
    <source>
        <dbReference type="SAM" id="MobiDB-lite"/>
    </source>
</evidence>
<evidence type="ECO:0000256" key="1">
    <source>
        <dbReference type="ARBA" id="ARBA00023054"/>
    </source>
</evidence>
<evidence type="ECO:0000313" key="6">
    <source>
        <dbReference type="Proteomes" id="UP000314986"/>
    </source>
</evidence>
<dbReference type="CTD" id="9236"/>
<dbReference type="GeneID" id="103187200"/>
<reference evidence="4 6" key="3">
    <citation type="journal article" date="2014" name="Nature">
        <title>Elephant shark genome provides unique insights into gnathostome evolution.</title>
        <authorList>
            <consortium name="International Elephant Shark Genome Sequencing Consortium"/>
            <person name="Venkatesh B."/>
            <person name="Lee A.P."/>
            <person name="Ravi V."/>
            <person name="Maurya A.K."/>
            <person name="Lian M.M."/>
            <person name="Swann J.B."/>
            <person name="Ohta Y."/>
            <person name="Flajnik M.F."/>
            <person name="Sutoh Y."/>
            <person name="Kasahara M."/>
            <person name="Hoon S."/>
            <person name="Gangu V."/>
            <person name="Roy S.W."/>
            <person name="Irimia M."/>
            <person name="Korzh V."/>
            <person name="Kondrychyn I."/>
            <person name="Lim Z.W."/>
            <person name="Tay B.H."/>
            <person name="Tohari S."/>
            <person name="Kong K.W."/>
            <person name="Ho S."/>
            <person name="Lorente-Galdos B."/>
            <person name="Quilez J."/>
            <person name="Marques-Bonet T."/>
            <person name="Raney B.J."/>
            <person name="Ingham P.W."/>
            <person name="Tay A."/>
            <person name="Hillier L.W."/>
            <person name="Minx P."/>
            <person name="Boehm T."/>
            <person name="Wilson R.K."/>
            <person name="Brenner S."/>
            <person name="Warren W.C."/>
        </authorList>
    </citation>
    <scope>NUCLEOTIDE SEQUENCE</scope>
    <source>
        <tissue evidence="4">Heart</tissue>
    </source>
</reference>
<feature type="compositionally biased region" description="Basic residues" evidence="3">
    <location>
        <begin position="861"/>
        <end position="873"/>
    </location>
</feature>
<feature type="coiled-coil region" evidence="2">
    <location>
        <begin position="280"/>
        <end position="518"/>
    </location>
</feature>
<organism evidence="4">
    <name type="scientific">Callorhinchus milii</name>
    <name type="common">Ghost shark</name>
    <dbReference type="NCBI Taxonomy" id="7868"/>
    <lineage>
        <taxon>Eukaryota</taxon>
        <taxon>Metazoa</taxon>
        <taxon>Chordata</taxon>
        <taxon>Craniata</taxon>
        <taxon>Vertebrata</taxon>
        <taxon>Chondrichthyes</taxon>
        <taxon>Holocephali</taxon>
        <taxon>Chimaeriformes</taxon>
        <taxon>Callorhinchidae</taxon>
        <taxon>Callorhinchus</taxon>
    </lineage>
</organism>
<reference evidence="6" key="1">
    <citation type="journal article" date="2006" name="Science">
        <title>Ancient noncoding elements conserved in the human genome.</title>
        <authorList>
            <person name="Venkatesh B."/>
            <person name="Kirkness E.F."/>
            <person name="Loh Y.H."/>
            <person name="Halpern A.L."/>
            <person name="Lee A.P."/>
            <person name="Johnson J."/>
            <person name="Dandona N."/>
            <person name="Viswanathan L.D."/>
            <person name="Tay A."/>
            <person name="Venter J.C."/>
            <person name="Strausberg R.L."/>
            <person name="Brenner S."/>
        </authorList>
    </citation>
    <scope>NUCLEOTIDE SEQUENCE [LARGE SCALE GENOMIC DNA]</scope>
</reference>
<evidence type="ECO:0000313" key="5">
    <source>
        <dbReference type="Ensembl" id="ENSCMIP00000002174.1"/>
    </source>
</evidence>
<dbReference type="Proteomes" id="UP000314986">
    <property type="component" value="Unassembled WGS sequence"/>
</dbReference>
<evidence type="ECO:0000256" key="2">
    <source>
        <dbReference type="SAM" id="Coils"/>
    </source>
</evidence>
<dbReference type="AlphaFoldDB" id="V9KA16"/>
<dbReference type="PANTHER" id="PTHR28638">
    <property type="entry name" value="CELL CYCLE PROGRESSION PROTEIN 1"/>
    <property type="match status" value="1"/>
</dbReference>
<accession>V9KA16</accession>
<feature type="compositionally biased region" description="Acidic residues" evidence="3">
    <location>
        <begin position="115"/>
        <end position="126"/>
    </location>
</feature>
<feature type="region of interest" description="Disordered" evidence="3">
    <location>
        <begin position="646"/>
        <end position="689"/>
    </location>
</feature>
<protein>
    <submittedName>
        <fullName evidence="5">Cell cycle progression 1</fullName>
    </submittedName>
    <submittedName>
        <fullName evidence="4">Cell cycle progression protein 1</fullName>
    </submittedName>
</protein>
<keyword evidence="1 2" id="KW-0175">Coiled coil</keyword>
<dbReference type="KEGG" id="cmk:103187200"/>
<dbReference type="Gene3D" id="1.20.120.20">
    <property type="entry name" value="Apolipoprotein"/>
    <property type="match status" value="1"/>
</dbReference>
<dbReference type="RefSeq" id="XP_042199966.1">
    <property type="nucleotide sequence ID" value="XM_042344032.1"/>
</dbReference>
<dbReference type="OMA" id="LDAFHHW"/>